<evidence type="ECO:0000256" key="2">
    <source>
        <dbReference type="ARBA" id="ARBA00022571"/>
    </source>
</evidence>
<keyword evidence="3 9" id="KW-0028">Amino-acid biosynthesis</keyword>
<reference evidence="11 12" key="1">
    <citation type="submission" date="2017-06" db="EMBL/GenBank/DDBJ databases">
        <authorList>
            <person name="Kim H.J."/>
            <person name="Triplett B.A."/>
        </authorList>
    </citation>
    <scope>NUCLEOTIDE SEQUENCE [LARGE SCALE GENOMIC DNA]</scope>
    <source>
        <strain evidence="11 12">DSM 13116</strain>
    </source>
</reference>
<dbReference type="Gene3D" id="3.40.1160.10">
    <property type="entry name" value="Acetylglutamate kinase-like"/>
    <property type="match status" value="1"/>
</dbReference>
<dbReference type="EMBL" id="FZOC01000003">
    <property type="protein sequence ID" value="SNR91934.1"/>
    <property type="molecule type" value="Genomic_DNA"/>
</dbReference>
<comment type="subcellular location">
    <subcellularLocation>
        <location evidence="9">Cytoplasm</location>
    </subcellularLocation>
</comment>
<dbReference type="PANTHER" id="PTHR23342:SF0">
    <property type="entry name" value="N-ACETYLGLUTAMATE SYNTHASE, MITOCHONDRIAL"/>
    <property type="match status" value="1"/>
</dbReference>
<dbReference type="InterPro" id="IPR001048">
    <property type="entry name" value="Asp/Glu/Uridylate_kinase"/>
</dbReference>
<comment type="catalytic activity">
    <reaction evidence="8 9">
        <text>N-acetyl-L-glutamate + ATP = N-acetyl-L-glutamyl 5-phosphate + ADP</text>
        <dbReference type="Rhea" id="RHEA:14629"/>
        <dbReference type="ChEBI" id="CHEBI:30616"/>
        <dbReference type="ChEBI" id="CHEBI:44337"/>
        <dbReference type="ChEBI" id="CHEBI:57936"/>
        <dbReference type="ChEBI" id="CHEBI:456216"/>
        <dbReference type="EC" id="2.7.2.8"/>
    </reaction>
</comment>
<dbReference type="InterPro" id="IPR004662">
    <property type="entry name" value="AcgluKinase_fam"/>
</dbReference>
<keyword evidence="4 9" id="KW-0808">Transferase</keyword>
<sequence>MTQPDESKAAFAAAACPERDISRDAERARMIIEMLPYIREFAGRTVVIKYGGNAMIDETLKQSFARSVVLLKYVGVNPIIVHGGGPQIGKMLKALNIESHFRQGLRVTDDATMDVVEMVLVGKVNKEIVNLINLAGGRAVGLSGKDGMLIRAEKKELAVSRESAPPEIIDLGMVGEVTAIETGVLTSLMGSGIIPVIAPVGVDDEGRTYNINADSVAGAVAGAMRAKRLHLLTDVPGVLDRDKKLIATMTSTQAFQAIEDGVVVGGMIPKLHCVLEAIMAGVEKANIIDGRVENCVLLELFTACGIGTEITR</sequence>
<dbReference type="InterPro" id="IPR036393">
    <property type="entry name" value="AceGlu_kinase-like_sf"/>
</dbReference>
<feature type="site" description="Transition state stabilizer" evidence="9">
    <location>
        <position position="270"/>
    </location>
</feature>
<keyword evidence="6 9" id="KW-0418">Kinase</keyword>
<dbReference type="UniPathway" id="UPA00068">
    <property type="reaction ID" value="UER00107"/>
</dbReference>
<proteinExistence type="inferred from homology"/>
<feature type="domain" description="Aspartate/glutamate/uridylate kinase" evidence="10">
    <location>
        <begin position="45"/>
        <end position="288"/>
    </location>
</feature>
<comment type="function">
    <text evidence="9">Catalyzes the ATP-dependent phosphorylation of N-acetyl-L-glutamate.</text>
</comment>
<evidence type="ECO:0000313" key="12">
    <source>
        <dbReference type="Proteomes" id="UP000198324"/>
    </source>
</evidence>
<dbReference type="PIRSF" id="PIRSF000728">
    <property type="entry name" value="NAGK"/>
    <property type="match status" value="1"/>
</dbReference>
<comment type="similarity">
    <text evidence="9">Belongs to the acetylglutamate kinase family. ArgB subfamily.</text>
</comment>
<evidence type="ECO:0000313" key="11">
    <source>
        <dbReference type="EMBL" id="SNR91934.1"/>
    </source>
</evidence>
<keyword evidence="5 9" id="KW-0547">Nucleotide-binding</keyword>
<feature type="binding site" evidence="9">
    <location>
        <position position="106"/>
    </location>
    <ligand>
        <name>substrate</name>
    </ligand>
</feature>
<name>A0A239AA75_9BACT</name>
<evidence type="ECO:0000256" key="7">
    <source>
        <dbReference type="ARBA" id="ARBA00022840"/>
    </source>
</evidence>
<keyword evidence="2 9" id="KW-0055">Arginine biosynthesis</keyword>
<keyword evidence="7 9" id="KW-0067">ATP-binding</keyword>
<evidence type="ECO:0000256" key="5">
    <source>
        <dbReference type="ARBA" id="ARBA00022741"/>
    </source>
</evidence>
<evidence type="ECO:0000256" key="8">
    <source>
        <dbReference type="ARBA" id="ARBA00048141"/>
    </source>
</evidence>
<evidence type="ECO:0000259" key="10">
    <source>
        <dbReference type="Pfam" id="PF00696"/>
    </source>
</evidence>
<dbReference type="InterPro" id="IPR041727">
    <property type="entry name" value="NAGK-C"/>
</dbReference>
<feature type="site" description="Transition state stabilizer" evidence="9">
    <location>
        <position position="49"/>
    </location>
</feature>
<evidence type="ECO:0000256" key="9">
    <source>
        <dbReference type="HAMAP-Rule" id="MF_00082"/>
    </source>
</evidence>
<dbReference type="EC" id="2.7.2.8" evidence="9"/>
<dbReference type="PRINTS" id="PR00474">
    <property type="entry name" value="GLU5KINASE"/>
</dbReference>
<dbReference type="GO" id="GO:0005524">
    <property type="term" value="F:ATP binding"/>
    <property type="evidence" value="ECO:0007669"/>
    <property type="project" value="UniProtKB-UniRule"/>
</dbReference>
<feature type="binding site" evidence="9">
    <location>
        <position position="210"/>
    </location>
    <ligand>
        <name>substrate</name>
    </ligand>
</feature>
<dbReference type="CDD" id="cd04250">
    <property type="entry name" value="AAK_NAGK-C"/>
    <property type="match status" value="1"/>
</dbReference>
<dbReference type="PANTHER" id="PTHR23342">
    <property type="entry name" value="N-ACETYLGLUTAMATE SYNTHASE"/>
    <property type="match status" value="1"/>
</dbReference>
<dbReference type="InterPro" id="IPR037528">
    <property type="entry name" value="ArgB"/>
</dbReference>
<dbReference type="Pfam" id="PF00696">
    <property type="entry name" value="AA_kinase"/>
    <property type="match status" value="1"/>
</dbReference>
<keyword evidence="9" id="KW-0963">Cytoplasm</keyword>
<organism evidence="11 12">
    <name type="scientific">Humidesulfovibrio mexicanus</name>
    <dbReference type="NCBI Taxonomy" id="147047"/>
    <lineage>
        <taxon>Bacteria</taxon>
        <taxon>Pseudomonadati</taxon>
        <taxon>Thermodesulfobacteriota</taxon>
        <taxon>Desulfovibrionia</taxon>
        <taxon>Desulfovibrionales</taxon>
        <taxon>Desulfovibrionaceae</taxon>
        <taxon>Humidesulfovibrio</taxon>
    </lineage>
</organism>
<feature type="binding site" evidence="9">
    <location>
        <begin position="84"/>
        <end position="85"/>
    </location>
    <ligand>
        <name>substrate</name>
    </ligand>
</feature>
<keyword evidence="12" id="KW-1185">Reference proteome</keyword>
<dbReference type="AlphaFoldDB" id="A0A239AA75"/>
<dbReference type="SUPFAM" id="SSF53633">
    <property type="entry name" value="Carbamate kinase-like"/>
    <property type="match status" value="1"/>
</dbReference>
<dbReference type="HAMAP" id="MF_00082">
    <property type="entry name" value="ArgB"/>
    <property type="match status" value="1"/>
</dbReference>
<dbReference type="GO" id="GO:0003991">
    <property type="term" value="F:acetylglutamate kinase activity"/>
    <property type="evidence" value="ECO:0007669"/>
    <property type="project" value="UniProtKB-UniRule"/>
</dbReference>
<dbReference type="GO" id="GO:0005737">
    <property type="term" value="C:cytoplasm"/>
    <property type="evidence" value="ECO:0007669"/>
    <property type="project" value="UniProtKB-SubCell"/>
</dbReference>
<dbReference type="GO" id="GO:0042450">
    <property type="term" value="P:L-arginine biosynthetic process via ornithine"/>
    <property type="evidence" value="ECO:0007669"/>
    <property type="project" value="UniProtKB-UniRule"/>
</dbReference>
<evidence type="ECO:0000256" key="3">
    <source>
        <dbReference type="ARBA" id="ARBA00022605"/>
    </source>
</evidence>
<dbReference type="Proteomes" id="UP000198324">
    <property type="component" value="Unassembled WGS sequence"/>
</dbReference>
<evidence type="ECO:0000256" key="6">
    <source>
        <dbReference type="ARBA" id="ARBA00022777"/>
    </source>
</evidence>
<protein>
    <recommendedName>
        <fullName evidence="9">Acetylglutamate kinase</fullName>
        <ecNumber evidence="9">2.7.2.8</ecNumber>
    </recommendedName>
    <alternativeName>
        <fullName evidence="9">N-acetyl-L-glutamate 5-phosphotransferase</fullName>
    </alternativeName>
    <alternativeName>
        <fullName evidence="9">NAG kinase</fullName>
        <shortName evidence="9">NAGK</shortName>
    </alternativeName>
</protein>
<comment type="pathway">
    <text evidence="1 9">Amino-acid biosynthesis; L-arginine biosynthesis; N(2)-acetyl-L-ornithine from L-glutamate: step 2/4.</text>
</comment>
<gene>
    <name evidence="9" type="primary">argB</name>
    <name evidence="11" type="ORF">SAMN04488503_1913</name>
</gene>
<dbReference type="FunFam" id="3.40.1160.10:FF:000004">
    <property type="entry name" value="Acetylglutamate kinase"/>
    <property type="match status" value="1"/>
</dbReference>
<evidence type="ECO:0000256" key="1">
    <source>
        <dbReference type="ARBA" id="ARBA00004828"/>
    </source>
</evidence>
<accession>A0A239AA75</accession>
<evidence type="ECO:0000256" key="4">
    <source>
        <dbReference type="ARBA" id="ARBA00022679"/>
    </source>
</evidence>
<dbReference type="InterPro" id="IPR001057">
    <property type="entry name" value="Glu/AcGlu_kinase"/>
</dbReference>
<dbReference type="NCBIfam" id="TIGR00761">
    <property type="entry name" value="argB"/>
    <property type="match status" value="1"/>
</dbReference>